<gene>
    <name evidence="1" type="ORF">FOMPIDRAFT_61824</name>
</gene>
<dbReference type="HOGENOM" id="CLU_138041_1_0_1"/>
<organism evidence="1 2">
    <name type="scientific">Fomitopsis schrenkii</name>
    <name type="common">Brown rot fungus</name>
    <dbReference type="NCBI Taxonomy" id="2126942"/>
    <lineage>
        <taxon>Eukaryota</taxon>
        <taxon>Fungi</taxon>
        <taxon>Dikarya</taxon>
        <taxon>Basidiomycota</taxon>
        <taxon>Agaricomycotina</taxon>
        <taxon>Agaricomycetes</taxon>
        <taxon>Polyporales</taxon>
        <taxon>Fomitopsis</taxon>
    </lineage>
</organism>
<proteinExistence type="predicted"/>
<dbReference type="InParanoid" id="S8DSE4"/>
<keyword evidence="2" id="KW-1185">Reference proteome</keyword>
<dbReference type="OrthoDB" id="2801221at2759"/>
<dbReference type="Proteomes" id="UP000015241">
    <property type="component" value="Unassembled WGS sequence"/>
</dbReference>
<sequence length="148" mass="16635">MTEALANGSFASVLTRLRILLAPTNLPTALPLRTHADGKYGSFINFQLDQDLFERTESEPGTVNEQFKGIFGWKTRTTGSGIIPLIERSDGLLAFVDVLSRYHAKYPSDEVLMKWGYDILAAAEQVYRQHGLPVRRRLVFRSCPSSFV</sequence>
<evidence type="ECO:0000313" key="1">
    <source>
        <dbReference type="EMBL" id="EPS96166.1"/>
    </source>
</evidence>
<evidence type="ECO:0000313" key="2">
    <source>
        <dbReference type="Proteomes" id="UP000015241"/>
    </source>
</evidence>
<reference evidence="1 2" key="1">
    <citation type="journal article" date="2012" name="Science">
        <title>The Paleozoic origin of enzymatic lignin decomposition reconstructed from 31 fungal genomes.</title>
        <authorList>
            <person name="Floudas D."/>
            <person name="Binder M."/>
            <person name="Riley R."/>
            <person name="Barry K."/>
            <person name="Blanchette R.A."/>
            <person name="Henrissat B."/>
            <person name="Martinez A.T."/>
            <person name="Otillar R."/>
            <person name="Spatafora J.W."/>
            <person name="Yadav J.S."/>
            <person name="Aerts A."/>
            <person name="Benoit I."/>
            <person name="Boyd A."/>
            <person name="Carlson A."/>
            <person name="Copeland A."/>
            <person name="Coutinho P.M."/>
            <person name="de Vries R.P."/>
            <person name="Ferreira P."/>
            <person name="Findley K."/>
            <person name="Foster B."/>
            <person name="Gaskell J."/>
            <person name="Glotzer D."/>
            <person name="Gorecki P."/>
            <person name="Heitman J."/>
            <person name="Hesse C."/>
            <person name="Hori C."/>
            <person name="Igarashi K."/>
            <person name="Jurgens J.A."/>
            <person name="Kallen N."/>
            <person name="Kersten P."/>
            <person name="Kohler A."/>
            <person name="Kuees U."/>
            <person name="Kumar T.K.A."/>
            <person name="Kuo A."/>
            <person name="LaButti K."/>
            <person name="Larrondo L.F."/>
            <person name="Lindquist E."/>
            <person name="Ling A."/>
            <person name="Lombard V."/>
            <person name="Lucas S."/>
            <person name="Lundell T."/>
            <person name="Martin R."/>
            <person name="McLaughlin D.J."/>
            <person name="Morgenstern I."/>
            <person name="Morin E."/>
            <person name="Murat C."/>
            <person name="Nagy L.G."/>
            <person name="Nolan M."/>
            <person name="Ohm R.A."/>
            <person name="Patyshakuliyeva A."/>
            <person name="Rokas A."/>
            <person name="Ruiz-Duenas F.J."/>
            <person name="Sabat G."/>
            <person name="Salamov A."/>
            <person name="Samejima M."/>
            <person name="Schmutz J."/>
            <person name="Slot J.C."/>
            <person name="St John F."/>
            <person name="Stenlid J."/>
            <person name="Sun H."/>
            <person name="Sun S."/>
            <person name="Syed K."/>
            <person name="Tsang A."/>
            <person name="Wiebenga A."/>
            <person name="Young D."/>
            <person name="Pisabarro A."/>
            <person name="Eastwood D.C."/>
            <person name="Martin F."/>
            <person name="Cullen D."/>
            <person name="Grigoriev I.V."/>
            <person name="Hibbett D.S."/>
        </authorList>
    </citation>
    <scope>NUCLEOTIDE SEQUENCE</scope>
    <source>
        <strain evidence="2">FP-58527</strain>
    </source>
</reference>
<accession>S8DSE4</accession>
<protein>
    <submittedName>
        <fullName evidence="1">Uncharacterized protein</fullName>
    </submittedName>
</protein>
<dbReference type="EMBL" id="KE504193">
    <property type="protein sequence ID" value="EPS96166.1"/>
    <property type="molecule type" value="Genomic_DNA"/>
</dbReference>
<dbReference type="AlphaFoldDB" id="S8DSE4"/>
<name>S8DSE4_FOMSC</name>